<reference evidence="6 7" key="1">
    <citation type="submission" date="2022-11" db="EMBL/GenBank/DDBJ databases">
        <title>Minimal conservation of predation-associated metabolite biosynthetic gene clusters underscores biosynthetic potential of Myxococcota including descriptions for ten novel species: Archangium lansinium sp. nov., Myxococcus landrumus sp. nov., Nannocystis bai.</title>
        <authorList>
            <person name="Ahearne A."/>
            <person name="Stevens C."/>
            <person name="Dowd S."/>
        </authorList>
    </citation>
    <scope>NUCLEOTIDE SEQUENCE [LARGE SCALE GENOMIC DNA]</scope>
    <source>
        <strain evidence="6 7">NCELM</strain>
    </source>
</reference>
<keyword evidence="7" id="KW-1185">Reference proteome</keyword>
<dbReference type="InterPro" id="IPR036388">
    <property type="entry name" value="WH-like_DNA-bd_sf"/>
</dbReference>
<dbReference type="InterPro" id="IPR007627">
    <property type="entry name" value="RNA_pol_sigma70_r2"/>
</dbReference>
<name>A0ABT5BE81_9BACT</name>
<sequence length="183" mass="20379">MASPQVIDPPIDAAADFHRNLRAHEHALRDLALRLCRNPADAGDLLQDTFERALQRRAQYQPGTNLRAWLCTMLHHLFLDRCRAQSRGPTHASLDEVALPAPEPTAEPAWAALTRDDVVAAVARLEPDFRSVYQLHSLEGVPYQEIAARLGIPKATVGTRLARARRKLRDLLLPARAADESHP</sequence>
<dbReference type="PANTHER" id="PTHR43133:SF25">
    <property type="entry name" value="RNA POLYMERASE SIGMA FACTOR RFAY-RELATED"/>
    <property type="match status" value="1"/>
</dbReference>
<proteinExistence type="inferred from homology"/>
<keyword evidence="4" id="KW-0804">Transcription</keyword>
<keyword evidence="2" id="KW-0805">Transcription regulation</keyword>
<dbReference type="Pfam" id="PF04542">
    <property type="entry name" value="Sigma70_r2"/>
    <property type="match status" value="1"/>
</dbReference>
<comment type="caution">
    <text evidence="6">The sequence shown here is derived from an EMBL/GenBank/DDBJ whole genome shotgun (WGS) entry which is preliminary data.</text>
</comment>
<keyword evidence="3" id="KW-0731">Sigma factor</keyword>
<protein>
    <submittedName>
        <fullName evidence="6">RNA polymerase sigma factor</fullName>
    </submittedName>
</protein>
<evidence type="ECO:0000256" key="3">
    <source>
        <dbReference type="ARBA" id="ARBA00023082"/>
    </source>
</evidence>
<evidence type="ECO:0000313" key="6">
    <source>
        <dbReference type="EMBL" id="MDC0671362.1"/>
    </source>
</evidence>
<dbReference type="SUPFAM" id="SSF88946">
    <property type="entry name" value="Sigma2 domain of RNA polymerase sigma factors"/>
    <property type="match status" value="1"/>
</dbReference>
<dbReference type="InterPro" id="IPR039425">
    <property type="entry name" value="RNA_pol_sigma-70-like"/>
</dbReference>
<dbReference type="PROSITE" id="PS00622">
    <property type="entry name" value="HTH_LUXR_1"/>
    <property type="match status" value="1"/>
</dbReference>
<feature type="domain" description="HTH luxR-type" evidence="5">
    <location>
        <begin position="140"/>
        <end position="167"/>
    </location>
</feature>
<dbReference type="NCBIfam" id="TIGR02937">
    <property type="entry name" value="sigma70-ECF"/>
    <property type="match status" value="1"/>
</dbReference>
<evidence type="ECO:0000256" key="1">
    <source>
        <dbReference type="ARBA" id="ARBA00010641"/>
    </source>
</evidence>
<organism evidence="6 7">
    <name type="scientific">Nannocystis radixulma</name>
    <dbReference type="NCBI Taxonomy" id="2995305"/>
    <lineage>
        <taxon>Bacteria</taxon>
        <taxon>Pseudomonadati</taxon>
        <taxon>Myxococcota</taxon>
        <taxon>Polyangia</taxon>
        <taxon>Nannocystales</taxon>
        <taxon>Nannocystaceae</taxon>
        <taxon>Nannocystis</taxon>
    </lineage>
</organism>
<dbReference type="Proteomes" id="UP001217838">
    <property type="component" value="Unassembled WGS sequence"/>
</dbReference>
<dbReference type="Gene3D" id="1.10.1740.10">
    <property type="match status" value="1"/>
</dbReference>
<dbReference type="RefSeq" id="WP_267683352.1">
    <property type="nucleotide sequence ID" value="NZ_JAQNDN010000015.1"/>
</dbReference>
<dbReference type="EMBL" id="JAQNDN010000015">
    <property type="protein sequence ID" value="MDC0671362.1"/>
    <property type="molecule type" value="Genomic_DNA"/>
</dbReference>
<evidence type="ECO:0000256" key="4">
    <source>
        <dbReference type="ARBA" id="ARBA00023163"/>
    </source>
</evidence>
<dbReference type="InterPro" id="IPR013325">
    <property type="entry name" value="RNA_pol_sigma_r2"/>
</dbReference>
<evidence type="ECO:0000256" key="2">
    <source>
        <dbReference type="ARBA" id="ARBA00023015"/>
    </source>
</evidence>
<comment type="similarity">
    <text evidence="1">Belongs to the sigma-70 factor family. ECF subfamily.</text>
</comment>
<accession>A0ABT5BE81</accession>
<evidence type="ECO:0000313" key="7">
    <source>
        <dbReference type="Proteomes" id="UP001217838"/>
    </source>
</evidence>
<dbReference type="Gene3D" id="1.10.10.10">
    <property type="entry name" value="Winged helix-like DNA-binding domain superfamily/Winged helix DNA-binding domain"/>
    <property type="match status" value="1"/>
</dbReference>
<gene>
    <name evidence="6" type="ORF">POL58_26655</name>
</gene>
<dbReference type="InterPro" id="IPR013324">
    <property type="entry name" value="RNA_pol_sigma_r3/r4-like"/>
</dbReference>
<dbReference type="InterPro" id="IPR014284">
    <property type="entry name" value="RNA_pol_sigma-70_dom"/>
</dbReference>
<dbReference type="InterPro" id="IPR000792">
    <property type="entry name" value="Tscrpt_reg_LuxR_C"/>
</dbReference>
<dbReference type="InterPro" id="IPR013249">
    <property type="entry name" value="RNA_pol_sigma70_r4_t2"/>
</dbReference>
<dbReference type="PANTHER" id="PTHR43133">
    <property type="entry name" value="RNA POLYMERASE ECF-TYPE SIGMA FACTO"/>
    <property type="match status" value="1"/>
</dbReference>
<dbReference type="Pfam" id="PF08281">
    <property type="entry name" value="Sigma70_r4_2"/>
    <property type="match status" value="1"/>
</dbReference>
<evidence type="ECO:0000259" key="5">
    <source>
        <dbReference type="PROSITE" id="PS00622"/>
    </source>
</evidence>
<dbReference type="SUPFAM" id="SSF88659">
    <property type="entry name" value="Sigma3 and sigma4 domains of RNA polymerase sigma factors"/>
    <property type="match status" value="1"/>
</dbReference>